<keyword evidence="1" id="KW-1133">Transmembrane helix</keyword>
<feature type="transmembrane region" description="Helical" evidence="1">
    <location>
        <begin position="48"/>
        <end position="68"/>
    </location>
</feature>
<dbReference type="InterPro" id="IPR006976">
    <property type="entry name" value="VanZ-like"/>
</dbReference>
<reference evidence="4" key="1">
    <citation type="journal article" date="2019" name="Int. J. Syst. Evol. Microbiol.">
        <title>The Global Catalogue of Microorganisms (GCM) 10K type strain sequencing project: providing services to taxonomists for standard genome sequencing and annotation.</title>
        <authorList>
            <consortium name="The Broad Institute Genomics Platform"/>
            <consortium name="The Broad Institute Genome Sequencing Center for Infectious Disease"/>
            <person name="Wu L."/>
            <person name="Ma J."/>
        </authorList>
    </citation>
    <scope>NUCLEOTIDE SEQUENCE [LARGE SCALE GENOMIC DNA]</scope>
    <source>
        <strain evidence="4">CGMCC 1.15461</strain>
    </source>
</reference>
<evidence type="ECO:0000313" key="4">
    <source>
        <dbReference type="Proteomes" id="UP000615760"/>
    </source>
</evidence>
<accession>A0ABQ1JMM0</accession>
<dbReference type="PANTHER" id="PTHR28008">
    <property type="entry name" value="DOMAIN PROTEIN, PUTATIVE (AFU_ORTHOLOGUE AFUA_3G10980)-RELATED"/>
    <property type="match status" value="1"/>
</dbReference>
<keyword evidence="1" id="KW-0472">Membrane</keyword>
<dbReference type="EMBL" id="BMJE01000002">
    <property type="protein sequence ID" value="GGB70045.1"/>
    <property type="molecule type" value="Genomic_DNA"/>
</dbReference>
<evidence type="ECO:0000256" key="1">
    <source>
        <dbReference type="SAM" id="Phobius"/>
    </source>
</evidence>
<name>A0ABQ1JMM0_9FLAO</name>
<comment type="caution">
    <text evidence="3">The sequence shown here is derived from an EMBL/GenBank/DDBJ whole genome shotgun (WGS) entry which is preliminary data.</text>
</comment>
<dbReference type="NCBIfam" id="NF037970">
    <property type="entry name" value="vanZ_1"/>
    <property type="match status" value="1"/>
</dbReference>
<feature type="transmembrane region" description="Helical" evidence="1">
    <location>
        <begin position="18"/>
        <end position="36"/>
    </location>
</feature>
<evidence type="ECO:0000313" key="3">
    <source>
        <dbReference type="EMBL" id="GGB70045.1"/>
    </source>
</evidence>
<organism evidence="3 4">
    <name type="scientific">Flavobacterium suaedae</name>
    <dbReference type="NCBI Taxonomy" id="1767027"/>
    <lineage>
        <taxon>Bacteria</taxon>
        <taxon>Pseudomonadati</taxon>
        <taxon>Bacteroidota</taxon>
        <taxon>Flavobacteriia</taxon>
        <taxon>Flavobacteriales</taxon>
        <taxon>Flavobacteriaceae</taxon>
        <taxon>Flavobacterium</taxon>
    </lineage>
</organism>
<evidence type="ECO:0000259" key="2">
    <source>
        <dbReference type="Pfam" id="PF04892"/>
    </source>
</evidence>
<feature type="transmembrane region" description="Helical" evidence="1">
    <location>
        <begin position="80"/>
        <end position="97"/>
    </location>
</feature>
<proteinExistence type="predicted"/>
<keyword evidence="1" id="KW-0812">Transmembrane</keyword>
<keyword evidence="4" id="KW-1185">Reference proteome</keyword>
<feature type="domain" description="VanZ-like" evidence="2">
    <location>
        <begin position="18"/>
        <end position="97"/>
    </location>
</feature>
<gene>
    <name evidence="3" type="ORF">GCM10007424_07490</name>
</gene>
<dbReference type="Proteomes" id="UP000615760">
    <property type="component" value="Unassembled WGS sequence"/>
</dbReference>
<sequence length="104" mass="12032">MEKLGSVNNFKIPYKDKYGHFAFYFVFTLLWATYLKTKFRINPKKARVNALLAAVIYGTFIEVLQGLFTNGKRQSDFLDVVFNTLGGLVAVLVLWLLHRDKKIK</sequence>
<dbReference type="Pfam" id="PF04892">
    <property type="entry name" value="VanZ"/>
    <property type="match status" value="1"/>
</dbReference>
<dbReference type="PANTHER" id="PTHR28008:SF1">
    <property type="entry name" value="DOMAIN PROTEIN, PUTATIVE (AFU_ORTHOLOGUE AFUA_3G10980)-RELATED"/>
    <property type="match status" value="1"/>
</dbReference>
<protein>
    <recommendedName>
        <fullName evidence="2">VanZ-like domain-containing protein</fullName>
    </recommendedName>
</protein>